<sequence>MERNNQDYKAAFGDIPGTLVFTAERARKGYWLNQFCMSLMKPENRKRWLANEQDYLRDWKITAEQKAALLARDYNQLLALGGNIYYLAKVFSTDGLSFVQAVSTMTGMTVEDYQAMMAAGGRSPDGVRSIKEGK</sequence>
<proteinExistence type="predicted"/>
<dbReference type="SUPFAM" id="SSF48076">
    <property type="entry name" value="LigA subunit of an aromatic-ring-opening dioxygenase LigAB"/>
    <property type="match status" value="1"/>
</dbReference>
<dbReference type="CDD" id="cd07924">
    <property type="entry name" value="PCA_45_Doxase_A"/>
    <property type="match status" value="1"/>
</dbReference>
<dbReference type="STRING" id="314287.GB2207_09766"/>
<dbReference type="EMBL" id="AAPI01000001">
    <property type="protein sequence ID" value="EAS48088.1"/>
    <property type="molecule type" value="Genomic_DNA"/>
</dbReference>
<dbReference type="eggNOG" id="COG3384">
    <property type="taxonomic scope" value="Bacteria"/>
</dbReference>
<dbReference type="NCBIfam" id="TIGR02792">
    <property type="entry name" value="PCA_ligA"/>
    <property type="match status" value="1"/>
</dbReference>
<evidence type="ECO:0000313" key="2">
    <source>
        <dbReference type="EMBL" id="EAS48088.1"/>
    </source>
</evidence>
<comment type="caution">
    <text evidence="2">The sequence shown here is derived from an EMBL/GenBank/DDBJ whole genome shotgun (WGS) entry which is preliminary data.</text>
</comment>
<keyword evidence="3" id="KW-1185">Reference proteome</keyword>
<name>Q1YUH0_9GAMM</name>
<dbReference type="NCBIfam" id="NF009917">
    <property type="entry name" value="PRK13377.1"/>
    <property type="match status" value="1"/>
</dbReference>
<dbReference type="Pfam" id="PF07746">
    <property type="entry name" value="LigA"/>
    <property type="match status" value="1"/>
</dbReference>
<dbReference type="InterPro" id="IPR011986">
    <property type="entry name" value="Xdiol_dOase_LigA"/>
</dbReference>
<evidence type="ECO:0000313" key="3">
    <source>
        <dbReference type="Proteomes" id="UP000005555"/>
    </source>
</evidence>
<dbReference type="InterPro" id="IPR036622">
    <property type="entry name" value="LigA_sf"/>
</dbReference>
<keyword evidence="2" id="KW-0560">Oxidoreductase</keyword>
<dbReference type="AlphaFoldDB" id="Q1YUH0"/>
<dbReference type="InterPro" id="IPR014159">
    <property type="entry name" value="PCA_LigA"/>
</dbReference>
<evidence type="ECO:0000259" key="1">
    <source>
        <dbReference type="Pfam" id="PF07746"/>
    </source>
</evidence>
<protein>
    <submittedName>
        <fullName evidence="2">Protocatechuate 4,5-dioxygenase, alpha chain</fullName>
    </submittedName>
</protein>
<dbReference type="GO" id="GO:0051213">
    <property type="term" value="F:dioxygenase activity"/>
    <property type="evidence" value="ECO:0007669"/>
    <property type="project" value="UniProtKB-KW"/>
</dbReference>
<dbReference type="OrthoDB" id="8685817at2"/>
<feature type="domain" description="Extradiol ring-cleavage dioxygenase LigAB LigA subunit" evidence="1">
    <location>
        <begin position="32"/>
        <end position="117"/>
    </location>
</feature>
<keyword evidence="2" id="KW-0223">Dioxygenase</keyword>
<gene>
    <name evidence="2" type="ORF">GB2207_09766</name>
</gene>
<reference evidence="2 3" key="1">
    <citation type="submission" date="2006-03" db="EMBL/GenBank/DDBJ databases">
        <authorList>
            <person name="Giovannoni S.J."/>
            <person name="Cho J.-C."/>
            <person name="Ferriera S."/>
            <person name="Johnson J."/>
            <person name="Kravitz S."/>
            <person name="Halpern A."/>
            <person name="Remington K."/>
            <person name="Beeson K."/>
            <person name="Tran B."/>
            <person name="Rogers Y.-H."/>
            <person name="Friedman R."/>
            <person name="Venter J.C."/>
        </authorList>
    </citation>
    <scope>NUCLEOTIDE SEQUENCE [LARGE SCALE GENOMIC DNA]</scope>
    <source>
        <strain evidence="2 3">HTCC2207</strain>
    </source>
</reference>
<dbReference type="Gene3D" id="1.10.700.10">
    <property type="entry name" value="Dioxygenase LigAB, LigA subunit"/>
    <property type="match status" value="1"/>
</dbReference>
<accession>Q1YUH0</accession>
<dbReference type="Proteomes" id="UP000005555">
    <property type="component" value="Unassembled WGS sequence"/>
</dbReference>
<organism evidence="2 3">
    <name type="scientific">gamma proteobacterium HTCC2207</name>
    <dbReference type="NCBI Taxonomy" id="314287"/>
    <lineage>
        <taxon>Bacteria</taxon>
        <taxon>Pseudomonadati</taxon>
        <taxon>Pseudomonadota</taxon>
        <taxon>Gammaproteobacteria</taxon>
        <taxon>Cellvibrionales</taxon>
        <taxon>Porticoccaceae</taxon>
        <taxon>SAR92 clade</taxon>
    </lineage>
</organism>
<dbReference type="HOGENOM" id="CLU_157261_0_0_6"/>